<dbReference type="Proteomes" id="UP000266841">
    <property type="component" value="Unassembled WGS sequence"/>
</dbReference>
<evidence type="ECO:0008006" key="3">
    <source>
        <dbReference type="Google" id="ProtNLM"/>
    </source>
</evidence>
<evidence type="ECO:0000313" key="1">
    <source>
        <dbReference type="EMBL" id="EJK49390.1"/>
    </source>
</evidence>
<proteinExistence type="predicted"/>
<comment type="caution">
    <text evidence="1">The sequence shown here is derived from an EMBL/GenBank/DDBJ whole genome shotgun (WGS) entry which is preliminary data.</text>
</comment>
<dbReference type="OrthoDB" id="952146at2759"/>
<name>K0R8L8_THAOC</name>
<keyword evidence="2" id="KW-1185">Reference proteome</keyword>
<reference evidence="1 2" key="1">
    <citation type="journal article" date="2012" name="Genome Biol.">
        <title>Genome and low-iron response of an oceanic diatom adapted to chronic iron limitation.</title>
        <authorList>
            <person name="Lommer M."/>
            <person name="Specht M."/>
            <person name="Roy A.S."/>
            <person name="Kraemer L."/>
            <person name="Andreson R."/>
            <person name="Gutowska M.A."/>
            <person name="Wolf J."/>
            <person name="Bergner S.V."/>
            <person name="Schilhabel M.B."/>
            <person name="Klostermeier U.C."/>
            <person name="Beiko R.G."/>
            <person name="Rosenstiel P."/>
            <person name="Hippler M."/>
            <person name="Laroche J."/>
        </authorList>
    </citation>
    <scope>NUCLEOTIDE SEQUENCE [LARGE SCALE GENOMIC DNA]</scope>
    <source>
        <strain evidence="1 2">CCMP1005</strain>
    </source>
</reference>
<protein>
    <recommendedName>
        <fullName evidence="3">Protein kinase domain-containing protein</fullName>
    </recommendedName>
</protein>
<accession>K0R8L8</accession>
<dbReference type="EMBL" id="AGNL01044848">
    <property type="protein sequence ID" value="EJK49390.1"/>
    <property type="molecule type" value="Genomic_DNA"/>
</dbReference>
<dbReference type="AlphaFoldDB" id="K0R8L8"/>
<evidence type="ECO:0000313" key="2">
    <source>
        <dbReference type="Proteomes" id="UP000266841"/>
    </source>
</evidence>
<gene>
    <name evidence="1" type="ORF">THAOC_31742</name>
</gene>
<sequence>MMRTTDGKLAILDFGLMTEVTDNQKYGAFGIYYDYELPYLVPVLTPLCQWGKDIPQAINYILRPQVDPSEPLLLNSQMGSDSA</sequence>
<organism evidence="1 2">
    <name type="scientific">Thalassiosira oceanica</name>
    <name type="common">Marine diatom</name>
    <dbReference type="NCBI Taxonomy" id="159749"/>
    <lineage>
        <taxon>Eukaryota</taxon>
        <taxon>Sar</taxon>
        <taxon>Stramenopiles</taxon>
        <taxon>Ochrophyta</taxon>
        <taxon>Bacillariophyta</taxon>
        <taxon>Coscinodiscophyceae</taxon>
        <taxon>Thalassiosirophycidae</taxon>
        <taxon>Thalassiosirales</taxon>
        <taxon>Thalassiosiraceae</taxon>
        <taxon>Thalassiosira</taxon>
    </lineage>
</organism>